<reference evidence="4" key="1">
    <citation type="submission" date="2019-02" db="EMBL/GenBank/DDBJ databases">
        <title>Draft genome sequence of Dolichospermum planctonicum NIES-80.</title>
        <authorList>
            <person name="Yamaguchi H."/>
            <person name="Suzuki S."/>
            <person name="Kawachi M."/>
        </authorList>
    </citation>
    <scope>NUCLEOTIDE SEQUENCE [LARGE SCALE GENOMIC DNA]</scope>
    <source>
        <strain evidence="4">NIES-80</strain>
    </source>
</reference>
<dbReference type="EMBL" id="BJCF01000008">
    <property type="protein sequence ID" value="GCL41467.1"/>
    <property type="molecule type" value="Genomic_DNA"/>
</dbReference>
<dbReference type="Proteomes" id="UP000299367">
    <property type="component" value="Unassembled WGS sequence"/>
</dbReference>
<name>A0A480A928_9CYAN</name>
<feature type="compositionally biased region" description="Polar residues" evidence="1">
    <location>
        <begin position="89"/>
        <end position="98"/>
    </location>
</feature>
<keyword evidence="2" id="KW-1133">Transmembrane helix</keyword>
<dbReference type="OrthoDB" id="512299at2"/>
<feature type="transmembrane region" description="Helical" evidence="2">
    <location>
        <begin position="7"/>
        <end position="24"/>
    </location>
</feature>
<evidence type="ECO:0000256" key="1">
    <source>
        <dbReference type="SAM" id="MobiDB-lite"/>
    </source>
</evidence>
<organism evidence="3 4">
    <name type="scientific">Dolichospermum planctonicum</name>
    <dbReference type="NCBI Taxonomy" id="136072"/>
    <lineage>
        <taxon>Bacteria</taxon>
        <taxon>Bacillati</taxon>
        <taxon>Cyanobacteriota</taxon>
        <taxon>Cyanophyceae</taxon>
        <taxon>Nostocales</taxon>
        <taxon>Aphanizomenonaceae</taxon>
        <taxon>Dolichospermum</taxon>
    </lineage>
</organism>
<gene>
    <name evidence="3" type="ORF">NIES80_11620</name>
</gene>
<accession>A0A480A928</accession>
<feature type="compositionally biased region" description="Low complexity" evidence="1">
    <location>
        <begin position="113"/>
        <end position="125"/>
    </location>
</feature>
<dbReference type="RefSeq" id="WP_137907191.1">
    <property type="nucleotide sequence ID" value="NZ_BJCF01000008.1"/>
</dbReference>
<proteinExistence type="predicted"/>
<dbReference type="AlphaFoldDB" id="A0A480A928"/>
<protein>
    <submittedName>
        <fullName evidence="3">Uncharacterized protein</fullName>
    </submittedName>
</protein>
<keyword evidence="2" id="KW-0812">Transmembrane</keyword>
<feature type="region of interest" description="Disordered" evidence="1">
    <location>
        <begin position="89"/>
        <end position="125"/>
    </location>
</feature>
<evidence type="ECO:0000256" key="2">
    <source>
        <dbReference type="SAM" id="Phobius"/>
    </source>
</evidence>
<sequence>MIKYPWIWFFSLFLIPIGMTIFAYQQLSYVGYVPQKAQEEAPFLSIHKYPIATFSDSSNSIPPWLVIAIAVCCAAGSFVIFYSLQSSIETQKTTQRTRNSQKLHPQKRHKSRNSSSSSSDSKNPL</sequence>
<feature type="transmembrane region" description="Helical" evidence="2">
    <location>
        <begin position="64"/>
        <end position="84"/>
    </location>
</feature>
<comment type="caution">
    <text evidence="3">The sequence shown here is derived from an EMBL/GenBank/DDBJ whole genome shotgun (WGS) entry which is preliminary data.</text>
</comment>
<feature type="compositionally biased region" description="Basic residues" evidence="1">
    <location>
        <begin position="99"/>
        <end position="112"/>
    </location>
</feature>
<keyword evidence="2" id="KW-0472">Membrane</keyword>
<evidence type="ECO:0000313" key="3">
    <source>
        <dbReference type="EMBL" id="GCL41467.1"/>
    </source>
</evidence>
<evidence type="ECO:0000313" key="4">
    <source>
        <dbReference type="Proteomes" id="UP000299367"/>
    </source>
</evidence>